<evidence type="ECO:0000256" key="7">
    <source>
        <dbReference type="ARBA" id="ARBA00022989"/>
    </source>
</evidence>
<dbReference type="Proteomes" id="UP000001572">
    <property type="component" value="Chromosome"/>
</dbReference>
<gene>
    <name evidence="11" type="ordered locus">Amet_1111</name>
</gene>
<feature type="transmembrane region" description="Helical" evidence="10">
    <location>
        <begin position="93"/>
        <end position="115"/>
    </location>
</feature>
<dbReference type="KEGG" id="amt:Amet_1111"/>
<evidence type="ECO:0000256" key="10">
    <source>
        <dbReference type="SAM" id="Phobius"/>
    </source>
</evidence>
<comment type="similarity">
    <text evidence="2">Belongs to the multi antimicrobial extrusion (MATE) (TC 2.A.66.1) family. MepA subfamily.</text>
</comment>
<dbReference type="PIRSF" id="PIRSF006603">
    <property type="entry name" value="DinF"/>
    <property type="match status" value="1"/>
</dbReference>
<evidence type="ECO:0000256" key="8">
    <source>
        <dbReference type="ARBA" id="ARBA00023136"/>
    </source>
</evidence>
<dbReference type="GO" id="GO:0042910">
    <property type="term" value="F:xenobiotic transmembrane transporter activity"/>
    <property type="evidence" value="ECO:0007669"/>
    <property type="project" value="InterPro"/>
</dbReference>
<feature type="transmembrane region" description="Helical" evidence="10">
    <location>
        <begin position="135"/>
        <end position="153"/>
    </location>
</feature>
<keyword evidence="8 10" id="KW-0472">Membrane</keyword>
<keyword evidence="12" id="KW-1185">Reference proteome</keyword>
<feature type="transmembrane region" description="Helical" evidence="10">
    <location>
        <begin position="315"/>
        <end position="338"/>
    </location>
</feature>
<evidence type="ECO:0000256" key="4">
    <source>
        <dbReference type="ARBA" id="ARBA00022448"/>
    </source>
</evidence>
<feature type="transmembrane region" description="Helical" evidence="10">
    <location>
        <begin position="165"/>
        <end position="190"/>
    </location>
</feature>
<keyword evidence="6 10" id="KW-0812">Transmembrane</keyword>
<dbReference type="InterPro" id="IPR051327">
    <property type="entry name" value="MATE_MepA_subfamily"/>
</dbReference>
<keyword evidence="7 10" id="KW-1133">Transmembrane helix</keyword>
<feature type="transmembrane region" description="Helical" evidence="10">
    <location>
        <begin position="196"/>
        <end position="216"/>
    </location>
</feature>
<feature type="transmembrane region" description="Helical" evidence="10">
    <location>
        <begin position="12"/>
        <end position="33"/>
    </location>
</feature>
<dbReference type="InterPro" id="IPR045070">
    <property type="entry name" value="MATE_MepA-like"/>
</dbReference>
<dbReference type="InterPro" id="IPR048279">
    <property type="entry name" value="MdtK-like"/>
</dbReference>
<evidence type="ECO:0000313" key="12">
    <source>
        <dbReference type="Proteomes" id="UP000001572"/>
    </source>
</evidence>
<protein>
    <recommendedName>
        <fullName evidence="3">Multidrug export protein MepA</fullName>
    </recommendedName>
</protein>
<reference evidence="12" key="1">
    <citation type="journal article" date="2016" name="Genome Announc.">
        <title>Complete genome sequence of Alkaliphilus metalliredigens strain QYMF, an alkaliphilic and metal-reducing bacterium isolated from borax-contaminated leachate ponds.</title>
        <authorList>
            <person name="Hwang C."/>
            <person name="Copeland A."/>
            <person name="Lucas S."/>
            <person name="Lapidus A."/>
            <person name="Barry K."/>
            <person name="Detter J.C."/>
            <person name="Glavina Del Rio T."/>
            <person name="Hammon N."/>
            <person name="Israni S."/>
            <person name="Dalin E."/>
            <person name="Tice H."/>
            <person name="Pitluck S."/>
            <person name="Chertkov O."/>
            <person name="Brettin T."/>
            <person name="Bruce D."/>
            <person name="Han C."/>
            <person name="Schmutz J."/>
            <person name="Larimer F."/>
            <person name="Land M.L."/>
            <person name="Hauser L."/>
            <person name="Kyrpides N."/>
            <person name="Mikhailova N."/>
            <person name="Ye Q."/>
            <person name="Zhou J."/>
            <person name="Richardson P."/>
            <person name="Fields M.W."/>
        </authorList>
    </citation>
    <scope>NUCLEOTIDE SEQUENCE [LARGE SCALE GENOMIC DNA]</scope>
    <source>
        <strain evidence="12">QYMF</strain>
    </source>
</reference>
<dbReference type="PANTHER" id="PTHR43823:SF3">
    <property type="entry name" value="MULTIDRUG EXPORT PROTEIN MEPA"/>
    <property type="match status" value="1"/>
</dbReference>
<dbReference type="GO" id="GO:0015297">
    <property type="term" value="F:antiporter activity"/>
    <property type="evidence" value="ECO:0007669"/>
    <property type="project" value="InterPro"/>
</dbReference>
<organism evidence="11 12">
    <name type="scientific">Alkaliphilus metalliredigens (strain QYMF)</name>
    <dbReference type="NCBI Taxonomy" id="293826"/>
    <lineage>
        <taxon>Bacteria</taxon>
        <taxon>Bacillati</taxon>
        <taxon>Bacillota</taxon>
        <taxon>Clostridia</taxon>
        <taxon>Peptostreptococcales</taxon>
        <taxon>Natronincolaceae</taxon>
        <taxon>Alkaliphilus</taxon>
    </lineage>
</organism>
<dbReference type="STRING" id="293826.Amet_1111"/>
<feature type="transmembrane region" description="Helical" evidence="10">
    <location>
        <begin position="39"/>
        <end position="72"/>
    </location>
</feature>
<evidence type="ECO:0000256" key="9">
    <source>
        <dbReference type="ARBA" id="ARBA00023251"/>
    </source>
</evidence>
<comment type="subcellular location">
    <subcellularLocation>
        <location evidence="1">Cell membrane</location>
        <topology evidence="1">Multi-pass membrane protein</topology>
    </subcellularLocation>
</comment>
<proteinExistence type="inferred from homology"/>
<dbReference type="CDD" id="cd13143">
    <property type="entry name" value="MATE_MepA_like"/>
    <property type="match status" value="1"/>
</dbReference>
<feature type="transmembrane region" description="Helical" evidence="10">
    <location>
        <begin position="392"/>
        <end position="412"/>
    </location>
</feature>
<evidence type="ECO:0000256" key="5">
    <source>
        <dbReference type="ARBA" id="ARBA00022475"/>
    </source>
</evidence>
<feature type="transmembrane region" description="Helical" evidence="10">
    <location>
        <begin position="271"/>
        <end position="294"/>
    </location>
</feature>
<dbReference type="HOGENOM" id="CLU_012893_0_0_9"/>
<dbReference type="GO" id="GO:0005886">
    <property type="term" value="C:plasma membrane"/>
    <property type="evidence" value="ECO:0007669"/>
    <property type="project" value="UniProtKB-SubCell"/>
</dbReference>
<feature type="transmembrane region" description="Helical" evidence="10">
    <location>
        <begin position="418"/>
        <end position="437"/>
    </location>
</feature>
<dbReference type="PANTHER" id="PTHR43823">
    <property type="entry name" value="SPORULATION PROTEIN YKVU"/>
    <property type="match status" value="1"/>
</dbReference>
<keyword evidence="5" id="KW-1003">Cell membrane</keyword>
<dbReference type="GO" id="GO:0046677">
    <property type="term" value="P:response to antibiotic"/>
    <property type="evidence" value="ECO:0007669"/>
    <property type="project" value="UniProtKB-KW"/>
</dbReference>
<dbReference type="EMBL" id="CP000724">
    <property type="protein sequence ID" value="ABR47322.1"/>
    <property type="molecule type" value="Genomic_DNA"/>
</dbReference>
<evidence type="ECO:0000256" key="3">
    <source>
        <dbReference type="ARBA" id="ARBA00022106"/>
    </source>
</evidence>
<name>A6TMA4_ALKMQ</name>
<evidence type="ECO:0000313" key="11">
    <source>
        <dbReference type="EMBL" id="ABR47322.1"/>
    </source>
</evidence>
<dbReference type="NCBIfam" id="TIGR00797">
    <property type="entry name" value="matE"/>
    <property type="match status" value="1"/>
</dbReference>
<keyword evidence="9" id="KW-0046">Antibiotic resistance</keyword>
<dbReference type="AlphaFoldDB" id="A6TMA4"/>
<evidence type="ECO:0000256" key="2">
    <source>
        <dbReference type="ARBA" id="ARBA00008417"/>
    </source>
</evidence>
<keyword evidence="4" id="KW-0813">Transport</keyword>
<dbReference type="Pfam" id="PF01554">
    <property type="entry name" value="MatE"/>
    <property type="match status" value="2"/>
</dbReference>
<feature type="transmembrane region" description="Helical" evidence="10">
    <location>
        <begin position="237"/>
        <end position="259"/>
    </location>
</feature>
<accession>A6TMA4</accession>
<evidence type="ECO:0000256" key="1">
    <source>
        <dbReference type="ARBA" id="ARBA00004651"/>
    </source>
</evidence>
<feature type="transmembrane region" description="Helical" evidence="10">
    <location>
        <begin position="358"/>
        <end position="380"/>
    </location>
</feature>
<evidence type="ECO:0000256" key="6">
    <source>
        <dbReference type="ARBA" id="ARBA00022692"/>
    </source>
</evidence>
<dbReference type="eggNOG" id="COG0534">
    <property type="taxonomic scope" value="Bacteria"/>
</dbReference>
<dbReference type="RefSeq" id="WP_012062363.1">
    <property type="nucleotide sequence ID" value="NC_009633.1"/>
</dbReference>
<dbReference type="InterPro" id="IPR002528">
    <property type="entry name" value="MATE_fam"/>
</dbReference>
<dbReference type="OrthoDB" id="9811110at2"/>
<sequence length="455" mass="49435">MNQTKQLGEGSVLKLLLKFSIPAIVGMLVNALYNVVDRIFIGNAVGSLGLAGLTVTFPIMLMMMAFGVLVAMGGNALMSIKLGEDKKEDAEQILGNATTLLIGMALVITVVGLIFIDPILQFLGASVDVFPYAKAYITIILYGTVFQAIGFGLNNFIRGEGNPKIAMLTMLIGAITNIILDYIFIIRFGWGVEGAAWATLIAKLVSAIWVLYYFLGGTSVVKIKKKNLKLELNIVKGIFAIGLAPFAMQFAATFLNIILNNSLNYYGGDLAISGMGIIYSIMTLLLMPVIGISQGVQPIIGFNYGAKKFNRVKEALLWAILMATIIVVTGFISIRAFPHQLVSLFNPEDLELIEFASHALKIFLFFLPIIGFQIIGANYFQAVGKPKQAMILSLSRQVLILIPALLILPRFYGLNGVFMAAPLADLVASIITGLWLMKELQGLDAAHFHNPLMES</sequence>